<feature type="transmembrane region" description="Helical" evidence="2">
    <location>
        <begin position="21"/>
        <end position="48"/>
    </location>
</feature>
<dbReference type="Gene3D" id="1.20.1250.20">
    <property type="entry name" value="MFS general substrate transporter like domains"/>
    <property type="match status" value="2"/>
</dbReference>
<dbReference type="PANTHER" id="PTHR11360">
    <property type="entry name" value="MONOCARBOXYLATE TRANSPORTER"/>
    <property type="match status" value="1"/>
</dbReference>
<dbReference type="AlphaFoldDB" id="A0A3M6UR36"/>
<feature type="transmembrane region" description="Helical" evidence="2">
    <location>
        <begin position="316"/>
        <end position="335"/>
    </location>
</feature>
<dbReference type="InterPro" id="IPR011701">
    <property type="entry name" value="MFS"/>
</dbReference>
<evidence type="ECO:0000256" key="2">
    <source>
        <dbReference type="SAM" id="Phobius"/>
    </source>
</evidence>
<dbReference type="OMA" id="FNICEVE"/>
<comment type="subcellular location">
    <subcellularLocation>
        <location evidence="1">Membrane</location>
        <topology evidence="1">Multi-pass membrane protein</topology>
    </subcellularLocation>
</comment>
<dbReference type="InterPro" id="IPR050327">
    <property type="entry name" value="Proton-linked_MCT"/>
</dbReference>
<dbReference type="Pfam" id="PF07690">
    <property type="entry name" value="MFS_1"/>
    <property type="match status" value="1"/>
</dbReference>
<dbReference type="GO" id="GO:0016020">
    <property type="term" value="C:membrane"/>
    <property type="evidence" value="ECO:0007669"/>
    <property type="project" value="UniProtKB-SubCell"/>
</dbReference>
<comment type="caution">
    <text evidence="4">The sequence shown here is derived from an EMBL/GenBank/DDBJ whole genome shotgun (WGS) entry which is preliminary data.</text>
</comment>
<dbReference type="SUPFAM" id="SSF103473">
    <property type="entry name" value="MFS general substrate transporter"/>
    <property type="match status" value="1"/>
</dbReference>
<feature type="domain" description="Major facilitator superfamily (MFS) profile" evidence="3">
    <location>
        <begin position="20"/>
        <end position="430"/>
    </location>
</feature>
<dbReference type="InterPro" id="IPR036259">
    <property type="entry name" value="MFS_trans_sf"/>
</dbReference>
<sequence>MFSMYNCCVKARHQQDSKWSLVVCICATLSQVMVLGIMRSFGVLFPVLMAKFETNREKTAWVGSLCLSLALFAAPFVGRLSDKFSCRCLIMTGALLFVTGLIATSFVNNIAIMFITYSILTGLGACFCRTSCFLIVAKYFNKKRSFATGILTMGASLGMFVWGPITQVLLDSFGWRNTYRVMAASCTLIFICAMTFNPNVEENDWEAAGKQKIGESNDNNEEKDYCGNDFEARSEEMKILDFSVWQIPQYCILVSSFTLMFLCRFVPMVHLAKYSEELNISPHQASFFYMFLGISSGTSAFLIGRLCDVKWINIRYVNQLGILVSGISTLLLPLAKNYLFVAFYAVVFGFSDGAFITTQNVILLNIVGPKRRAAAFGFGCMLCSLALAAGPPLTGFIADQLASYKFAFYTIGSLILLSAAIQMLLICFESPFNKTKGDSDAAVTVKVVTVSENICTESQHGKPDDKELLGGLYVKSLLKKNSNISASVESVQLL</sequence>
<organism evidence="4 5">
    <name type="scientific">Pocillopora damicornis</name>
    <name type="common">Cauliflower coral</name>
    <name type="synonym">Millepora damicornis</name>
    <dbReference type="NCBI Taxonomy" id="46731"/>
    <lineage>
        <taxon>Eukaryota</taxon>
        <taxon>Metazoa</taxon>
        <taxon>Cnidaria</taxon>
        <taxon>Anthozoa</taxon>
        <taxon>Hexacorallia</taxon>
        <taxon>Scleractinia</taxon>
        <taxon>Astrocoeniina</taxon>
        <taxon>Pocilloporidae</taxon>
        <taxon>Pocillopora</taxon>
    </lineage>
</organism>
<evidence type="ECO:0000256" key="1">
    <source>
        <dbReference type="ARBA" id="ARBA00004141"/>
    </source>
</evidence>
<feature type="transmembrane region" description="Helical" evidence="2">
    <location>
        <begin position="373"/>
        <end position="394"/>
    </location>
</feature>
<evidence type="ECO:0000259" key="3">
    <source>
        <dbReference type="PROSITE" id="PS50850"/>
    </source>
</evidence>
<dbReference type="PANTHER" id="PTHR11360:SF251">
    <property type="entry name" value="MAJOR FACILITATOR SUPERFAMILY (MFS) PROFILE DOMAIN-CONTAINING PROTEIN"/>
    <property type="match status" value="1"/>
</dbReference>
<proteinExistence type="predicted"/>
<feature type="transmembrane region" description="Helical" evidence="2">
    <location>
        <begin position="114"/>
        <end position="137"/>
    </location>
</feature>
<feature type="transmembrane region" description="Helical" evidence="2">
    <location>
        <begin position="60"/>
        <end position="77"/>
    </location>
</feature>
<feature type="transmembrane region" description="Helical" evidence="2">
    <location>
        <begin position="341"/>
        <end position="366"/>
    </location>
</feature>
<feature type="transmembrane region" description="Helical" evidence="2">
    <location>
        <begin position="287"/>
        <end position="304"/>
    </location>
</feature>
<protein>
    <recommendedName>
        <fullName evidence="3">Major facilitator superfamily (MFS) profile domain-containing protein</fullName>
    </recommendedName>
</protein>
<gene>
    <name evidence="4" type="ORF">pdam_00021635</name>
</gene>
<dbReference type="OrthoDB" id="410267at2759"/>
<dbReference type="Proteomes" id="UP000275408">
    <property type="component" value="Unassembled WGS sequence"/>
</dbReference>
<evidence type="ECO:0000313" key="4">
    <source>
        <dbReference type="EMBL" id="RMX56126.1"/>
    </source>
</evidence>
<accession>A0A3M6UR36</accession>
<feature type="transmembrane region" description="Helical" evidence="2">
    <location>
        <begin position="89"/>
        <end position="108"/>
    </location>
</feature>
<feature type="transmembrane region" description="Helical" evidence="2">
    <location>
        <begin position="406"/>
        <end position="428"/>
    </location>
</feature>
<evidence type="ECO:0000313" key="5">
    <source>
        <dbReference type="Proteomes" id="UP000275408"/>
    </source>
</evidence>
<dbReference type="EMBL" id="RCHS01000906">
    <property type="protein sequence ID" value="RMX56126.1"/>
    <property type="molecule type" value="Genomic_DNA"/>
</dbReference>
<dbReference type="CDD" id="cd17352">
    <property type="entry name" value="MFS_MCT_SLC16"/>
    <property type="match status" value="1"/>
</dbReference>
<feature type="transmembrane region" description="Helical" evidence="2">
    <location>
        <begin position="247"/>
        <end position="267"/>
    </location>
</feature>
<reference evidence="4 5" key="1">
    <citation type="journal article" date="2018" name="Sci. Rep.">
        <title>Comparative analysis of the Pocillopora damicornis genome highlights role of immune system in coral evolution.</title>
        <authorList>
            <person name="Cunning R."/>
            <person name="Bay R.A."/>
            <person name="Gillette P."/>
            <person name="Baker A.C."/>
            <person name="Traylor-Knowles N."/>
        </authorList>
    </citation>
    <scope>NUCLEOTIDE SEQUENCE [LARGE SCALE GENOMIC DNA]</scope>
    <source>
        <strain evidence="4">RSMAS</strain>
        <tissue evidence="4">Whole animal</tissue>
    </source>
</reference>
<name>A0A3M6UR36_POCDA</name>
<dbReference type="InterPro" id="IPR020846">
    <property type="entry name" value="MFS_dom"/>
</dbReference>
<feature type="transmembrane region" description="Helical" evidence="2">
    <location>
        <begin position="146"/>
        <end position="165"/>
    </location>
</feature>
<keyword evidence="2" id="KW-0472">Membrane</keyword>
<keyword evidence="5" id="KW-1185">Reference proteome</keyword>
<keyword evidence="2" id="KW-0812">Transmembrane</keyword>
<dbReference type="GO" id="GO:0022857">
    <property type="term" value="F:transmembrane transporter activity"/>
    <property type="evidence" value="ECO:0007669"/>
    <property type="project" value="InterPro"/>
</dbReference>
<dbReference type="PROSITE" id="PS50850">
    <property type="entry name" value="MFS"/>
    <property type="match status" value="1"/>
</dbReference>
<feature type="transmembrane region" description="Helical" evidence="2">
    <location>
        <begin position="177"/>
        <end position="196"/>
    </location>
</feature>
<keyword evidence="2" id="KW-1133">Transmembrane helix</keyword>